<dbReference type="EMBL" id="JARK01001345">
    <property type="protein sequence ID" value="EYC26933.1"/>
    <property type="molecule type" value="Genomic_DNA"/>
</dbReference>
<protein>
    <submittedName>
        <fullName evidence="1">Uncharacterized protein</fullName>
    </submittedName>
</protein>
<organism evidence="1 2">
    <name type="scientific">Ancylostoma ceylanicum</name>
    <dbReference type="NCBI Taxonomy" id="53326"/>
    <lineage>
        <taxon>Eukaryota</taxon>
        <taxon>Metazoa</taxon>
        <taxon>Ecdysozoa</taxon>
        <taxon>Nematoda</taxon>
        <taxon>Chromadorea</taxon>
        <taxon>Rhabditida</taxon>
        <taxon>Rhabditina</taxon>
        <taxon>Rhabditomorpha</taxon>
        <taxon>Strongyloidea</taxon>
        <taxon>Ancylostomatidae</taxon>
        <taxon>Ancylostomatinae</taxon>
        <taxon>Ancylostoma</taxon>
    </lineage>
</organism>
<reference evidence="2" key="1">
    <citation type="journal article" date="2015" name="Nat. Genet.">
        <title>The genome and transcriptome of the zoonotic hookworm Ancylostoma ceylanicum identify infection-specific gene families.</title>
        <authorList>
            <person name="Schwarz E.M."/>
            <person name="Hu Y."/>
            <person name="Antoshechkin I."/>
            <person name="Miller M.M."/>
            <person name="Sternberg P.W."/>
            <person name="Aroian R.V."/>
        </authorList>
    </citation>
    <scope>NUCLEOTIDE SEQUENCE</scope>
    <source>
        <strain evidence="2">HY135</strain>
    </source>
</reference>
<name>A0A016VJJ3_9BILA</name>
<evidence type="ECO:0000313" key="2">
    <source>
        <dbReference type="Proteomes" id="UP000024635"/>
    </source>
</evidence>
<dbReference type="Proteomes" id="UP000024635">
    <property type="component" value="Unassembled WGS sequence"/>
</dbReference>
<sequence length="71" mass="8152">MISFCGSNTVEAFYSHRVHFSKFFNGHSLKNKKHEFRSQLLAITTVSKADFSMSRFIGFECGGEEVRQIET</sequence>
<dbReference type="AlphaFoldDB" id="A0A016VJJ3"/>
<gene>
    <name evidence="1" type="primary">Acey_s0009.g433</name>
    <name evidence="1" type="ORF">Y032_0009g433</name>
</gene>
<comment type="caution">
    <text evidence="1">The sequence shown here is derived from an EMBL/GenBank/DDBJ whole genome shotgun (WGS) entry which is preliminary data.</text>
</comment>
<accession>A0A016VJJ3</accession>
<proteinExistence type="predicted"/>
<evidence type="ECO:0000313" key="1">
    <source>
        <dbReference type="EMBL" id="EYC26933.1"/>
    </source>
</evidence>
<keyword evidence="2" id="KW-1185">Reference proteome</keyword>